<keyword evidence="2" id="KW-0805">Transcription regulation</keyword>
<dbReference type="EMBL" id="JANUCT010000012">
    <property type="protein sequence ID" value="MCS3903803.1"/>
    <property type="molecule type" value="Genomic_DNA"/>
</dbReference>
<comment type="caution">
    <text evidence="6">The sequence shown here is derived from an EMBL/GenBank/DDBJ whole genome shotgun (WGS) entry which is preliminary data.</text>
</comment>
<dbReference type="PROSITE" id="PS50931">
    <property type="entry name" value="HTH_LYSR"/>
    <property type="match status" value="1"/>
</dbReference>
<dbReference type="InterPro" id="IPR036388">
    <property type="entry name" value="WH-like_DNA-bd_sf"/>
</dbReference>
<name>A0AAE3L4G1_9GAMM</name>
<dbReference type="InterPro" id="IPR005119">
    <property type="entry name" value="LysR_subst-bd"/>
</dbReference>
<accession>A0AAE3L4G1</accession>
<dbReference type="InterPro" id="IPR000847">
    <property type="entry name" value="LysR_HTH_N"/>
</dbReference>
<dbReference type="SUPFAM" id="SSF53850">
    <property type="entry name" value="Periplasmic binding protein-like II"/>
    <property type="match status" value="1"/>
</dbReference>
<dbReference type="PANTHER" id="PTHR30537">
    <property type="entry name" value="HTH-TYPE TRANSCRIPTIONAL REGULATOR"/>
    <property type="match status" value="1"/>
</dbReference>
<dbReference type="Proteomes" id="UP001204445">
    <property type="component" value="Unassembled WGS sequence"/>
</dbReference>
<dbReference type="SUPFAM" id="SSF46785">
    <property type="entry name" value="Winged helix' DNA-binding domain"/>
    <property type="match status" value="1"/>
</dbReference>
<dbReference type="GO" id="GO:0003700">
    <property type="term" value="F:DNA-binding transcription factor activity"/>
    <property type="evidence" value="ECO:0007669"/>
    <property type="project" value="InterPro"/>
</dbReference>
<protein>
    <submittedName>
        <fullName evidence="6">DNA-binding transcriptional LysR family regulator</fullName>
    </submittedName>
</protein>
<dbReference type="RefSeq" id="WP_259055779.1">
    <property type="nucleotide sequence ID" value="NZ_JANUCT010000012.1"/>
</dbReference>
<dbReference type="AlphaFoldDB" id="A0AAE3L4G1"/>
<feature type="domain" description="HTH lysR-type" evidence="5">
    <location>
        <begin position="1"/>
        <end position="59"/>
    </location>
</feature>
<keyword evidence="7" id="KW-1185">Reference proteome</keyword>
<dbReference type="PRINTS" id="PR00039">
    <property type="entry name" value="HTHLYSR"/>
</dbReference>
<dbReference type="InterPro" id="IPR036390">
    <property type="entry name" value="WH_DNA-bd_sf"/>
</dbReference>
<evidence type="ECO:0000256" key="3">
    <source>
        <dbReference type="ARBA" id="ARBA00023125"/>
    </source>
</evidence>
<dbReference type="GO" id="GO:0006351">
    <property type="term" value="P:DNA-templated transcription"/>
    <property type="evidence" value="ECO:0007669"/>
    <property type="project" value="TreeGrafter"/>
</dbReference>
<dbReference type="PANTHER" id="PTHR30537:SF5">
    <property type="entry name" value="HTH-TYPE TRANSCRIPTIONAL ACTIVATOR TTDR-RELATED"/>
    <property type="match status" value="1"/>
</dbReference>
<keyword evidence="3 6" id="KW-0238">DNA-binding</keyword>
<dbReference type="CDD" id="cd08422">
    <property type="entry name" value="PBP2_CrgA_like"/>
    <property type="match status" value="1"/>
</dbReference>
<dbReference type="Gene3D" id="3.40.190.290">
    <property type="match status" value="1"/>
</dbReference>
<dbReference type="FunFam" id="3.40.190.290:FF:000001">
    <property type="entry name" value="Transcriptional regulator, LysR family"/>
    <property type="match status" value="1"/>
</dbReference>
<dbReference type="Gene3D" id="1.10.10.10">
    <property type="entry name" value="Winged helix-like DNA-binding domain superfamily/Winged helix DNA-binding domain"/>
    <property type="match status" value="1"/>
</dbReference>
<evidence type="ECO:0000256" key="4">
    <source>
        <dbReference type="ARBA" id="ARBA00023163"/>
    </source>
</evidence>
<evidence type="ECO:0000313" key="7">
    <source>
        <dbReference type="Proteomes" id="UP001204445"/>
    </source>
</evidence>
<comment type="similarity">
    <text evidence="1">Belongs to the LysR transcriptional regulatory family.</text>
</comment>
<proteinExistence type="inferred from homology"/>
<evidence type="ECO:0000256" key="2">
    <source>
        <dbReference type="ARBA" id="ARBA00023015"/>
    </source>
</evidence>
<evidence type="ECO:0000313" key="6">
    <source>
        <dbReference type="EMBL" id="MCS3903803.1"/>
    </source>
</evidence>
<evidence type="ECO:0000259" key="5">
    <source>
        <dbReference type="PROSITE" id="PS50931"/>
    </source>
</evidence>
<organism evidence="6 7">
    <name type="scientific">Methylohalomonas lacus</name>
    <dbReference type="NCBI Taxonomy" id="398773"/>
    <lineage>
        <taxon>Bacteria</taxon>
        <taxon>Pseudomonadati</taxon>
        <taxon>Pseudomonadota</taxon>
        <taxon>Gammaproteobacteria</taxon>
        <taxon>Methylohalomonadales</taxon>
        <taxon>Methylohalomonadaceae</taxon>
        <taxon>Methylohalomonas</taxon>
    </lineage>
</organism>
<sequence length="314" mass="34772">MDRLTSMRVFARVARDGSFAAAARELDISRAMVSKHVMNLEENLGVRLLNRNTRQVSMTEAGANYLERLQHILADLDEAEEAVATLTSEPRGILRLNAPPSFGAFHLVPLLAEFMQMYPKVQVELKLTDRTAGVVEEGFDLAIEVGRLADSSLVARTLAHSRLVVAGSPDYLARHGTPQTPADLDTHNCLTSSRFPPRDEWPFRGPDGDTLHKVNGRFRSNIGDAVHRMAVNGLGLTMLPTYMIGNDLRAGRLQALLLDYEPAPYAIAAMYPDRRYLPVKVRSLVDFLAERFGPKPDWEAWDPEGQPRSGKAGG</sequence>
<evidence type="ECO:0000256" key="1">
    <source>
        <dbReference type="ARBA" id="ARBA00009437"/>
    </source>
</evidence>
<dbReference type="Pfam" id="PF03466">
    <property type="entry name" value="LysR_substrate"/>
    <property type="match status" value="1"/>
</dbReference>
<gene>
    <name evidence="6" type="ORF">J2T55_001835</name>
</gene>
<dbReference type="InterPro" id="IPR058163">
    <property type="entry name" value="LysR-type_TF_proteobact-type"/>
</dbReference>
<dbReference type="GO" id="GO:0043565">
    <property type="term" value="F:sequence-specific DNA binding"/>
    <property type="evidence" value="ECO:0007669"/>
    <property type="project" value="TreeGrafter"/>
</dbReference>
<dbReference type="Pfam" id="PF00126">
    <property type="entry name" value="HTH_1"/>
    <property type="match status" value="1"/>
</dbReference>
<dbReference type="FunFam" id="1.10.10.10:FF:000001">
    <property type="entry name" value="LysR family transcriptional regulator"/>
    <property type="match status" value="1"/>
</dbReference>
<keyword evidence="4" id="KW-0804">Transcription</keyword>
<reference evidence="6" key="1">
    <citation type="submission" date="2022-08" db="EMBL/GenBank/DDBJ databases">
        <title>Genomic Encyclopedia of Type Strains, Phase III (KMG-III): the genomes of soil and plant-associated and newly described type strains.</title>
        <authorList>
            <person name="Whitman W."/>
        </authorList>
    </citation>
    <scope>NUCLEOTIDE SEQUENCE</scope>
    <source>
        <strain evidence="6">HMT 1</strain>
    </source>
</reference>